<keyword evidence="6" id="KW-0814">Transposable element</keyword>
<keyword evidence="8" id="KW-1185">Reference proteome</keyword>
<dbReference type="RefSeq" id="WP_378154578.1">
    <property type="nucleotide sequence ID" value="NZ_JBHSEC010000017.1"/>
</dbReference>
<feature type="non-terminal residue" evidence="7">
    <location>
        <position position="158"/>
    </location>
</feature>
<evidence type="ECO:0000256" key="3">
    <source>
        <dbReference type="ARBA" id="ARBA00022578"/>
    </source>
</evidence>
<evidence type="ECO:0000256" key="6">
    <source>
        <dbReference type="RuleBase" id="RU365089"/>
    </source>
</evidence>
<dbReference type="InterPro" id="IPR001207">
    <property type="entry name" value="Transposase_mutator"/>
</dbReference>
<gene>
    <name evidence="7" type="ORF">ACFOZY_09120</name>
</gene>
<comment type="caution">
    <text evidence="7">The sequence shown here is derived from an EMBL/GenBank/DDBJ whole genome shotgun (WGS) entry which is preliminary data.</text>
</comment>
<evidence type="ECO:0000313" key="7">
    <source>
        <dbReference type="EMBL" id="MFC4410577.1"/>
    </source>
</evidence>
<comment type="similarity">
    <text evidence="2 6">Belongs to the transposase mutator family.</text>
</comment>
<protein>
    <recommendedName>
        <fullName evidence="6">Mutator family transposase</fullName>
    </recommendedName>
</protein>
<accession>A0ABV8X7K7</accession>
<comment type="function">
    <text evidence="1 6">Required for the transposition of the insertion element.</text>
</comment>
<keyword evidence="4 6" id="KW-0238">DNA-binding</keyword>
<reference evidence="8" key="1">
    <citation type="journal article" date="2019" name="Int. J. Syst. Evol. Microbiol.">
        <title>The Global Catalogue of Microorganisms (GCM) 10K type strain sequencing project: providing services to taxonomists for standard genome sequencing and annotation.</title>
        <authorList>
            <consortium name="The Broad Institute Genomics Platform"/>
            <consortium name="The Broad Institute Genome Sequencing Center for Infectious Disease"/>
            <person name="Wu L."/>
            <person name="Ma J."/>
        </authorList>
    </citation>
    <scope>NUCLEOTIDE SEQUENCE [LARGE SCALE GENOMIC DNA]</scope>
    <source>
        <strain evidence="8">CCUG 59778</strain>
    </source>
</reference>
<evidence type="ECO:0000256" key="4">
    <source>
        <dbReference type="ARBA" id="ARBA00023125"/>
    </source>
</evidence>
<sequence>MAQLNFTLNFDDLKDALMESNLNAVVKSAMVLILNEYMEKERDEYIQAEAYERVDHRRSQRNGYYDREFTMNIGKVPLRVPRTRDGEFSTSLFERYARMDQAFVLSLLEMVINGVSTRKVTKIVEELCGQSVSKSFVSNLIEKLDPVVKEWANRPLSL</sequence>
<evidence type="ECO:0000313" key="8">
    <source>
        <dbReference type="Proteomes" id="UP001595817"/>
    </source>
</evidence>
<keyword evidence="3 6" id="KW-0815">Transposition</keyword>
<dbReference type="Proteomes" id="UP001595817">
    <property type="component" value="Unassembled WGS sequence"/>
</dbReference>
<dbReference type="Pfam" id="PF00872">
    <property type="entry name" value="Transposase_mut"/>
    <property type="match status" value="1"/>
</dbReference>
<organism evidence="7 8">
    <name type="scientific">Chungangia koreensis</name>
    <dbReference type="NCBI Taxonomy" id="752657"/>
    <lineage>
        <taxon>Bacteria</taxon>
        <taxon>Bacillati</taxon>
        <taxon>Bacillota</taxon>
        <taxon>Bacilli</taxon>
        <taxon>Lactobacillales</taxon>
        <taxon>Chungangia</taxon>
    </lineage>
</organism>
<dbReference type="PANTHER" id="PTHR33217:SF7">
    <property type="entry name" value="TRANSPOSASE FOR INSERTION SEQUENCE ELEMENT IS1081"/>
    <property type="match status" value="1"/>
</dbReference>
<evidence type="ECO:0000256" key="2">
    <source>
        <dbReference type="ARBA" id="ARBA00010961"/>
    </source>
</evidence>
<dbReference type="EMBL" id="JBHSEC010000017">
    <property type="protein sequence ID" value="MFC4410577.1"/>
    <property type="molecule type" value="Genomic_DNA"/>
</dbReference>
<evidence type="ECO:0000256" key="5">
    <source>
        <dbReference type="ARBA" id="ARBA00023172"/>
    </source>
</evidence>
<name>A0ABV8X7K7_9LACT</name>
<evidence type="ECO:0000256" key="1">
    <source>
        <dbReference type="ARBA" id="ARBA00002190"/>
    </source>
</evidence>
<dbReference type="PANTHER" id="PTHR33217">
    <property type="entry name" value="TRANSPOSASE FOR INSERTION SEQUENCE ELEMENT IS1081"/>
    <property type="match status" value="1"/>
</dbReference>
<keyword evidence="5 6" id="KW-0233">DNA recombination</keyword>
<proteinExistence type="inferred from homology"/>